<comment type="similarity">
    <text evidence="2 10">Belongs to the TRAFAC class TrmE-Era-EngA-EngB-Septin-like GTPase superfamily. EngB GTPase family.</text>
</comment>
<comment type="caution">
    <text evidence="12">The sequence shown here is derived from an EMBL/GenBank/DDBJ whole genome shotgun (WGS) entry which is preliminary data.</text>
</comment>
<dbReference type="STRING" id="62101.AB835_03005"/>
<evidence type="ECO:0000256" key="2">
    <source>
        <dbReference type="ARBA" id="ARBA00009638"/>
    </source>
</evidence>
<dbReference type="InterPro" id="IPR027417">
    <property type="entry name" value="P-loop_NTPase"/>
</dbReference>
<dbReference type="FunFam" id="3.40.50.300:FF:000098">
    <property type="entry name" value="Probable GTP-binding protein EngB"/>
    <property type="match status" value="1"/>
</dbReference>
<keyword evidence="3 10" id="KW-0132">Cell division</keyword>
<proteinExistence type="inferred from homology"/>
<dbReference type="InterPro" id="IPR006073">
    <property type="entry name" value="GTP-bd"/>
</dbReference>
<keyword evidence="6" id="KW-0460">Magnesium</keyword>
<keyword evidence="5 10" id="KW-0547">Nucleotide-binding</keyword>
<dbReference type="HAMAP" id="MF_00321">
    <property type="entry name" value="GTPase_EngB"/>
    <property type="match status" value="1"/>
</dbReference>
<dbReference type="AlphaFoldDB" id="A0A1D2QSJ7"/>
<dbReference type="InterPro" id="IPR030393">
    <property type="entry name" value="G_ENGB_dom"/>
</dbReference>
<keyword evidence="9 10" id="KW-0131">Cell cycle</keyword>
<dbReference type="InterPro" id="IPR019987">
    <property type="entry name" value="GTP-bd_ribosome_bio_YsxC"/>
</dbReference>
<protein>
    <recommendedName>
        <fullName evidence="10">Probable GTP-binding protein EngB</fullName>
    </recommendedName>
</protein>
<dbReference type="NCBIfam" id="TIGR03598">
    <property type="entry name" value="GTPase_YsxC"/>
    <property type="match status" value="1"/>
</dbReference>
<dbReference type="GO" id="GO:0000917">
    <property type="term" value="P:division septum assembly"/>
    <property type="evidence" value="ECO:0007669"/>
    <property type="project" value="UniProtKB-KW"/>
</dbReference>
<comment type="cofactor">
    <cofactor evidence="1">
        <name>Mg(2+)</name>
        <dbReference type="ChEBI" id="CHEBI:18420"/>
    </cofactor>
</comment>
<evidence type="ECO:0000313" key="12">
    <source>
        <dbReference type="EMBL" id="ODS24565.1"/>
    </source>
</evidence>
<evidence type="ECO:0000313" key="13">
    <source>
        <dbReference type="Proteomes" id="UP000242502"/>
    </source>
</evidence>
<dbReference type="EMBL" id="MDLC01000007">
    <property type="protein sequence ID" value="ODS24565.1"/>
    <property type="molecule type" value="Genomic_DNA"/>
</dbReference>
<comment type="function">
    <text evidence="10">Necessary for normal cell division and for the maintenance of normal septation.</text>
</comment>
<organism evidence="12 13">
    <name type="scientific">Candidatus Endobugula sertula</name>
    <name type="common">Bugula neritina bacterial symbiont</name>
    <dbReference type="NCBI Taxonomy" id="62101"/>
    <lineage>
        <taxon>Bacteria</taxon>
        <taxon>Pseudomonadati</taxon>
        <taxon>Pseudomonadota</taxon>
        <taxon>Gammaproteobacteria</taxon>
        <taxon>Cellvibrionales</taxon>
        <taxon>Cellvibrionaceae</taxon>
        <taxon>Candidatus Endobugula</taxon>
    </lineage>
</organism>
<evidence type="ECO:0000256" key="9">
    <source>
        <dbReference type="ARBA" id="ARBA00023306"/>
    </source>
</evidence>
<feature type="domain" description="EngB-type G" evidence="11">
    <location>
        <begin position="26"/>
        <end position="202"/>
    </location>
</feature>
<evidence type="ECO:0000256" key="6">
    <source>
        <dbReference type="ARBA" id="ARBA00022842"/>
    </source>
</evidence>
<evidence type="ECO:0000259" key="11">
    <source>
        <dbReference type="PROSITE" id="PS51706"/>
    </source>
</evidence>
<dbReference type="Pfam" id="PF01926">
    <property type="entry name" value="MMR_HSR1"/>
    <property type="match status" value="1"/>
</dbReference>
<dbReference type="GO" id="GO:0005829">
    <property type="term" value="C:cytosol"/>
    <property type="evidence" value="ECO:0007669"/>
    <property type="project" value="TreeGrafter"/>
</dbReference>
<evidence type="ECO:0000256" key="5">
    <source>
        <dbReference type="ARBA" id="ARBA00022741"/>
    </source>
</evidence>
<dbReference type="SUPFAM" id="SSF52540">
    <property type="entry name" value="P-loop containing nucleoside triphosphate hydrolases"/>
    <property type="match status" value="1"/>
</dbReference>
<accession>A0A1D2QSJ7</accession>
<name>A0A1D2QSJ7_9GAMM</name>
<sequence>MSPHNPYKQAVFLKSAARLNQCPECVVAEVAFAGRSNAGKSSAINTLTENKKLARISKTPGRTQLINYFSIGNRRCLVDLPGYGYAKVPLAMKKEWDKHLSEYLQYRGCLKGLVLLMDSRHPMQEFDAMMINWAVDIEMPVHILLTKCDKLKKGVAKNTLLTVEKHLREVGVDDLVSVQLFSALKRQGIKELVCVLDRLLVEDDSTESR</sequence>
<dbReference type="PROSITE" id="PS51706">
    <property type="entry name" value="G_ENGB"/>
    <property type="match status" value="1"/>
</dbReference>
<evidence type="ECO:0000256" key="10">
    <source>
        <dbReference type="HAMAP-Rule" id="MF_00321"/>
    </source>
</evidence>
<dbReference type="Proteomes" id="UP000242502">
    <property type="component" value="Unassembled WGS sequence"/>
</dbReference>
<reference evidence="12 13" key="1">
    <citation type="journal article" date="2016" name="Appl. Environ. Microbiol.">
        <title>Lack of Overt Genome Reduction in the Bryostatin-Producing Bryozoan Symbiont "Candidatus Endobugula sertula".</title>
        <authorList>
            <person name="Miller I.J."/>
            <person name="Vanee N."/>
            <person name="Fong S.S."/>
            <person name="Lim-Fong G.E."/>
            <person name="Kwan J.C."/>
        </authorList>
    </citation>
    <scope>NUCLEOTIDE SEQUENCE [LARGE SCALE GENOMIC DNA]</scope>
    <source>
        <strain evidence="12">AB1-4</strain>
    </source>
</reference>
<keyword evidence="8 10" id="KW-0717">Septation</keyword>
<dbReference type="CDD" id="cd01876">
    <property type="entry name" value="YihA_EngB"/>
    <property type="match status" value="1"/>
</dbReference>
<gene>
    <name evidence="10" type="primary">engB</name>
    <name evidence="12" type="ORF">AB835_03005</name>
</gene>
<evidence type="ECO:0000256" key="3">
    <source>
        <dbReference type="ARBA" id="ARBA00022618"/>
    </source>
</evidence>
<dbReference type="PANTHER" id="PTHR11649:SF13">
    <property type="entry name" value="ENGB-TYPE G DOMAIN-CONTAINING PROTEIN"/>
    <property type="match status" value="1"/>
</dbReference>
<keyword evidence="7 10" id="KW-0342">GTP-binding</keyword>
<dbReference type="PANTHER" id="PTHR11649">
    <property type="entry name" value="MSS1/TRME-RELATED GTP-BINDING PROTEIN"/>
    <property type="match status" value="1"/>
</dbReference>
<dbReference type="GO" id="GO:0005525">
    <property type="term" value="F:GTP binding"/>
    <property type="evidence" value="ECO:0007669"/>
    <property type="project" value="UniProtKB-UniRule"/>
</dbReference>
<evidence type="ECO:0000256" key="1">
    <source>
        <dbReference type="ARBA" id="ARBA00001946"/>
    </source>
</evidence>
<evidence type="ECO:0000256" key="8">
    <source>
        <dbReference type="ARBA" id="ARBA00023210"/>
    </source>
</evidence>
<evidence type="ECO:0000256" key="4">
    <source>
        <dbReference type="ARBA" id="ARBA00022723"/>
    </source>
</evidence>
<dbReference type="GO" id="GO:0046872">
    <property type="term" value="F:metal ion binding"/>
    <property type="evidence" value="ECO:0007669"/>
    <property type="project" value="UniProtKB-KW"/>
</dbReference>
<evidence type="ECO:0000256" key="7">
    <source>
        <dbReference type="ARBA" id="ARBA00023134"/>
    </source>
</evidence>
<dbReference type="Gene3D" id="3.40.50.300">
    <property type="entry name" value="P-loop containing nucleotide triphosphate hydrolases"/>
    <property type="match status" value="1"/>
</dbReference>
<keyword evidence="4" id="KW-0479">Metal-binding</keyword>